<organism evidence="2 3">
    <name type="scientific">Colletotrichum sojae</name>
    <dbReference type="NCBI Taxonomy" id="2175907"/>
    <lineage>
        <taxon>Eukaryota</taxon>
        <taxon>Fungi</taxon>
        <taxon>Dikarya</taxon>
        <taxon>Ascomycota</taxon>
        <taxon>Pezizomycotina</taxon>
        <taxon>Sordariomycetes</taxon>
        <taxon>Hypocreomycetidae</taxon>
        <taxon>Glomerellales</taxon>
        <taxon>Glomerellaceae</taxon>
        <taxon>Colletotrichum</taxon>
        <taxon>Colletotrichum orchidearum species complex</taxon>
    </lineage>
</organism>
<dbReference type="PANTHER" id="PTHR33112">
    <property type="entry name" value="DOMAIN PROTEIN, PUTATIVE-RELATED"/>
    <property type="match status" value="1"/>
</dbReference>
<evidence type="ECO:0000313" key="3">
    <source>
        <dbReference type="Proteomes" id="UP000652219"/>
    </source>
</evidence>
<proteinExistence type="predicted"/>
<dbReference type="AlphaFoldDB" id="A0A8H6MSB5"/>
<gene>
    <name evidence="2" type="ORF">CSOJ01_08885</name>
</gene>
<reference evidence="2 3" key="1">
    <citation type="journal article" date="2020" name="Phytopathology">
        <title>Genome Sequence Resources of Colletotrichum truncatum, C. plurivorum, C. musicola, and C. sojae: Four Species Pathogenic to Soybean (Glycine max).</title>
        <authorList>
            <person name="Rogerio F."/>
            <person name="Boufleur T.R."/>
            <person name="Ciampi-Guillardi M."/>
            <person name="Sukno S.A."/>
            <person name="Thon M.R."/>
            <person name="Massola Junior N.S."/>
            <person name="Baroncelli R."/>
        </authorList>
    </citation>
    <scope>NUCLEOTIDE SEQUENCE [LARGE SCALE GENOMIC DNA]</scope>
    <source>
        <strain evidence="2 3">LFN0009</strain>
    </source>
</reference>
<sequence length="397" mass="45047">MEIASQIAEGAYFGVYEPLENLLGCAAYSSRAWTFQEQLLARRVVYFVDDRVFFRCQEKQYAEQLIDHKDEPHLPIQHTLSPPLSSDLSDPIPQFARLVEAYTKRALTDQKDVLRAMAGIIRRMSVKTNGRFLQGLPVAALDAFLLFRGDGQALRRRQGFPSYSWTGWRGEISFGLIDVATSSHLLKRWLVTRTWTLRQERTPSGLVGPIDPTTKKQRPSCDPPSSSSNADTFSFTRYRSRGLSKALDVCRVRPRKPSPQELTHLDYSLLQFWALTVRFKLRIGDAFSSVGCLETGSGVDIGEIQVDAIDRHRCFPSEEPVELAVLSERTDGIWHKPPTDYFVMLLEWNGPVAERRGVGTLKIEHLEDGFSPGLKWKGDSSRIVFLLQPHRHCLVLV</sequence>
<protein>
    <recommendedName>
        <fullName evidence="4">Heterokaryon incompatibility domain-containing protein</fullName>
    </recommendedName>
</protein>
<keyword evidence="3" id="KW-1185">Reference proteome</keyword>
<evidence type="ECO:0000313" key="2">
    <source>
        <dbReference type="EMBL" id="KAF6806390.1"/>
    </source>
</evidence>
<accession>A0A8H6MSB5</accession>
<comment type="caution">
    <text evidence="2">The sequence shown here is derived from an EMBL/GenBank/DDBJ whole genome shotgun (WGS) entry which is preliminary data.</text>
</comment>
<evidence type="ECO:0000256" key="1">
    <source>
        <dbReference type="SAM" id="MobiDB-lite"/>
    </source>
</evidence>
<feature type="region of interest" description="Disordered" evidence="1">
    <location>
        <begin position="202"/>
        <end position="231"/>
    </location>
</feature>
<dbReference type="EMBL" id="WIGN01000160">
    <property type="protein sequence ID" value="KAF6806390.1"/>
    <property type="molecule type" value="Genomic_DNA"/>
</dbReference>
<dbReference type="Proteomes" id="UP000652219">
    <property type="component" value="Unassembled WGS sequence"/>
</dbReference>
<name>A0A8H6MSB5_9PEZI</name>
<evidence type="ECO:0008006" key="4">
    <source>
        <dbReference type="Google" id="ProtNLM"/>
    </source>
</evidence>
<dbReference type="PANTHER" id="PTHR33112:SF16">
    <property type="entry name" value="HETEROKARYON INCOMPATIBILITY DOMAIN-CONTAINING PROTEIN"/>
    <property type="match status" value="1"/>
</dbReference>